<protein>
    <submittedName>
        <fullName evidence="1">Uncharacterized protein</fullName>
    </submittedName>
</protein>
<reference evidence="1" key="1">
    <citation type="submission" date="2020-02" db="EMBL/GenBank/DDBJ databases">
        <authorList>
            <consortium name="GenomeTrakr network: Whole genome sequencing for foodborne pathogen traceback"/>
        </authorList>
    </citation>
    <scope>NUCLEOTIDE SEQUENCE</scope>
    <source>
        <strain evidence="1">CFSAN046653</strain>
    </source>
</reference>
<organism evidence="1 2">
    <name type="scientific">Escherichia coli</name>
    <dbReference type="NCBI Taxonomy" id="562"/>
    <lineage>
        <taxon>Bacteria</taxon>
        <taxon>Pseudomonadati</taxon>
        <taxon>Pseudomonadota</taxon>
        <taxon>Gammaproteobacteria</taxon>
        <taxon>Enterobacterales</taxon>
        <taxon>Enterobacteriaceae</taxon>
        <taxon>Escherichia</taxon>
    </lineage>
</organism>
<dbReference type="AlphaFoldDB" id="A0AAI9B4M6"/>
<accession>A0AAI9B4M6</accession>
<dbReference type="Proteomes" id="UP000775646">
    <property type="component" value="Unassembled WGS sequence"/>
</dbReference>
<sequence>MTIYNNNIGTQNKITLEQFQNDLVKADKKFANSSKLNAVIYKKIDGFTNLLKDLIHFITHGKVEFNSQRVSKLMAEVTSFESNIDGTPKDINFISQNDYLRQTVSIRQDGLGTKIIFSVEETHFNIDHGGFLHGKKWSETRSLPEELNMAIVVENLRKLTTQLNKAERHEVEREYKEYKLVQGAKLNILYNPE</sequence>
<gene>
    <name evidence="1" type="ORF">BCB93_001118</name>
</gene>
<proteinExistence type="predicted"/>
<dbReference type="RefSeq" id="WP_065228056.1">
    <property type="nucleotide sequence ID" value="NZ_CP015229.1"/>
</dbReference>
<dbReference type="EMBL" id="AASZRA010000004">
    <property type="protein sequence ID" value="EFI6951528.1"/>
    <property type="molecule type" value="Genomic_DNA"/>
</dbReference>
<name>A0AAI9B4M6_ECOLX</name>
<comment type="caution">
    <text evidence="1">The sequence shown here is derived from an EMBL/GenBank/DDBJ whole genome shotgun (WGS) entry which is preliminary data.</text>
</comment>
<evidence type="ECO:0000313" key="1">
    <source>
        <dbReference type="EMBL" id="EFI6951528.1"/>
    </source>
</evidence>
<evidence type="ECO:0000313" key="2">
    <source>
        <dbReference type="Proteomes" id="UP000775646"/>
    </source>
</evidence>